<dbReference type="Gene3D" id="3.40.50.1360">
    <property type="match status" value="1"/>
</dbReference>
<accession>A0A317KW52</accession>
<dbReference type="UniPathway" id="UPA00629">
    <property type="reaction ID" value="UER00684"/>
</dbReference>
<dbReference type="GO" id="GO:0019262">
    <property type="term" value="P:N-acetylneuraminate catabolic process"/>
    <property type="evidence" value="ECO:0007669"/>
    <property type="project" value="UniProtKB-UniRule"/>
</dbReference>
<comment type="similarity">
    <text evidence="4">Belongs to the glucosamine/galactosamine-6-phosphate isomerase family. NagB subfamily.</text>
</comment>
<gene>
    <name evidence="4 6" type="primary">nagB</name>
    <name evidence="6" type="ORF">DLJ74_14125</name>
</gene>
<feature type="active site" description="Proton acceptor; for ring-opening step" evidence="4">
    <location>
        <position position="138"/>
    </location>
</feature>
<dbReference type="Pfam" id="PF01182">
    <property type="entry name" value="Glucosamine_iso"/>
    <property type="match status" value="1"/>
</dbReference>
<name>A0A317KW52_9BACI</name>
<keyword evidence="7" id="KW-1185">Reference proteome</keyword>
<dbReference type="EC" id="3.5.99.6" evidence="4"/>
<dbReference type="HAMAP" id="MF_01241">
    <property type="entry name" value="GlcN6P_deamin"/>
    <property type="match status" value="1"/>
</dbReference>
<evidence type="ECO:0000256" key="1">
    <source>
        <dbReference type="ARBA" id="ARBA00000644"/>
    </source>
</evidence>
<dbReference type="PANTHER" id="PTHR11280">
    <property type="entry name" value="GLUCOSAMINE-6-PHOSPHATE ISOMERASE"/>
    <property type="match status" value="1"/>
</dbReference>
<dbReference type="SUPFAM" id="SSF100950">
    <property type="entry name" value="NagB/RpiA/CoA transferase-like"/>
    <property type="match status" value="1"/>
</dbReference>
<sequence>MQIIKGKNYEDISQKAAQFILKRIHENNRLTLGLATGGTPRRTYEYLIKDYENNHTSYQTVSSFNLDEYIGLAPSDPNSYHYYMYKQLFSKIDIPKDQIFLPNGLATDLANECLSYERKIKEYGGIDLQLLGIGENGHIGFNEPGTPFNQRTHVVSLTESTIEANARFFDSIDEVPRKAITVGIATILKSKEILLLVTGKSKQAALKRLIESNEVSEDFPASALRKHENVTIIADEEALSKLESS</sequence>
<feature type="domain" description="Glucosamine/galactosamine-6-phosphate isomerase" evidence="5">
    <location>
        <begin position="12"/>
        <end position="230"/>
    </location>
</feature>
<evidence type="ECO:0000259" key="5">
    <source>
        <dbReference type="Pfam" id="PF01182"/>
    </source>
</evidence>
<feature type="active site" description="For ring-opening step" evidence="4">
    <location>
        <position position="143"/>
    </location>
</feature>
<dbReference type="InterPro" id="IPR004547">
    <property type="entry name" value="Glucosamine6P_isomerase"/>
</dbReference>
<dbReference type="GO" id="GO:0005975">
    <property type="term" value="P:carbohydrate metabolic process"/>
    <property type="evidence" value="ECO:0007669"/>
    <property type="project" value="InterPro"/>
</dbReference>
<dbReference type="GO" id="GO:0005737">
    <property type="term" value="C:cytoplasm"/>
    <property type="evidence" value="ECO:0007669"/>
    <property type="project" value="TreeGrafter"/>
</dbReference>
<evidence type="ECO:0000256" key="4">
    <source>
        <dbReference type="HAMAP-Rule" id="MF_01241"/>
    </source>
</evidence>
<dbReference type="OrthoDB" id="9791139at2"/>
<dbReference type="PROSITE" id="PS01161">
    <property type="entry name" value="GLC_GALNAC_ISOMERASE"/>
    <property type="match status" value="1"/>
</dbReference>
<dbReference type="Proteomes" id="UP000245624">
    <property type="component" value="Unassembled WGS sequence"/>
</dbReference>
<comment type="caution">
    <text evidence="6">The sequence shown here is derived from an EMBL/GenBank/DDBJ whole genome shotgun (WGS) entry which is preliminary data.</text>
</comment>
<dbReference type="GO" id="GO:0006046">
    <property type="term" value="P:N-acetylglucosamine catabolic process"/>
    <property type="evidence" value="ECO:0007669"/>
    <property type="project" value="UniProtKB-UniRule"/>
</dbReference>
<comment type="function">
    <text evidence="4">Catalyzes the reversible isomerization-deamination of glucosamine 6-phosphate (GlcN6P) to form fructose 6-phosphate (Fru6P) and ammonium ion.</text>
</comment>
<dbReference type="InterPro" id="IPR018321">
    <property type="entry name" value="Glucosamine6P_isomerase_CS"/>
</dbReference>
<dbReference type="AlphaFoldDB" id="A0A317KW52"/>
<reference evidence="6 7" key="1">
    <citation type="submission" date="2018-05" db="EMBL/GenBank/DDBJ databases">
        <title>Genomic analysis of Gracilibacillus dipsosauri DD1 reveals novel features of a salt-tolerant amylase.</title>
        <authorList>
            <person name="Deutch C.E."/>
            <person name="Yang S."/>
        </authorList>
    </citation>
    <scope>NUCLEOTIDE SEQUENCE [LARGE SCALE GENOMIC DNA]</scope>
    <source>
        <strain evidence="6 7">DD1</strain>
    </source>
</reference>
<organism evidence="6 7">
    <name type="scientific">Gracilibacillus dipsosauri</name>
    <dbReference type="NCBI Taxonomy" id="178340"/>
    <lineage>
        <taxon>Bacteria</taxon>
        <taxon>Bacillati</taxon>
        <taxon>Bacillota</taxon>
        <taxon>Bacilli</taxon>
        <taxon>Bacillales</taxon>
        <taxon>Bacillaceae</taxon>
        <taxon>Gracilibacillus</taxon>
    </lineage>
</organism>
<evidence type="ECO:0000313" key="7">
    <source>
        <dbReference type="Proteomes" id="UP000245624"/>
    </source>
</evidence>
<comment type="catalytic activity">
    <reaction evidence="1 4">
        <text>alpha-D-glucosamine 6-phosphate + H2O = beta-D-fructose 6-phosphate + NH4(+)</text>
        <dbReference type="Rhea" id="RHEA:12172"/>
        <dbReference type="ChEBI" id="CHEBI:15377"/>
        <dbReference type="ChEBI" id="CHEBI:28938"/>
        <dbReference type="ChEBI" id="CHEBI:57634"/>
        <dbReference type="ChEBI" id="CHEBI:75989"/>
        <dbReference type="EC" id="3.5.99.6"/>
    </reaction>
</comment>
<comment type="pathway">
    <text evidence="4">Amino-sugar metabolism; N-acetylneuraminate degradation; D-fructose 6-phosphate from N-acetylneuraminate: step 5/5.</text>
</comment>
<protein>
    <recommendedName>
        <fullName evidence="4">Glucosamine-6-phosphate deaminase</fullName>
        <ecNumber evidence="4">3.5.99.6</ecNumber>
    </recommendedName>
    <alternativeName>
        <fullName evidence="4">GlcN6P deaminase</fullName>
        <shortName evidence="4">GNPDA</shortName>
    </alternativeName>
    <alternativeName>
        <fullName evidence="4">Glucosamine-6-phosphate isomerase</fullName>
    </alternativeName>
</protein>
<dbReference type="EMBL" id="QGTD01000013">
    <property type="protein sequence ID" value="PWU67596.1"/>
    <property type="molecule type" value="Genomic_DNA"/>
</dbReference>
<evidence type="ECO:0000313" key="6">
    <source>
        <dbReference type="EMBL" id="PWU67596.1"/>
    </source>
</evidence>
<dbReference type="CDD" id="cd01399">
    <property type="entry name" value="GlcN6P_deaminase"/>
    <property type="match status" value="1"/>
</dbReference>
<dbReference type="FunFam" id="3.40.50.1360:FF:000003">
    <property type="entry name" value="Glucosamine-6-phosphate deaminase"/>
    <property type="match status" value="1"/>
</dbReference>
<proteinExistence type="inferred from homology"/>
<keyword evidence="3 4" id="KW-0119">Carbohydrate metabolism</keyword>
<dbReference type="GO" id="GO:0042802">
    <property type="term" value="F:identical protein binding"/>
    <property type="evidence" value="ECO:0007669"/>
    <property type="project" value="TreeGrafter"/>
</dbReference>
<comment type="caution">
    <text evidence="4">Lacks conserved residue(s) required for the propagation of feature annotation.</text>
</comment>
<dbReference type="PANTHER" id="PTHR11280:SF5">
    <property type="entry name" value="GLUCOSAMINE-6-PHOSPHATE ISOMERASE"/>
    <property type="match status" value="1"/>
</dbReference>
<dbReference type="GO" id="GO:0004342">
    <property type="term" value="F:glucosamine-6-phosphate deaminase activity"/>
    <property type="evidence" value="ECO:0007669"/>
    <property type="project" value="UniProtKB-UniRule"/>
</dbReference>
<keyword evidence="2 4" id="KW-0378">Hydrolase</keyword>
<feature type="active site" description="For ring-opening step" evidence="4">
    <location>
        <position position="136"/>
    </location>
</feature>
<feature type="active site" description="Proton acceptor; for enolization step" evidence="4">
    <location>
        <position position="67"/>
    </location>
</feature>
<evidence type="ECO:0000256" key="3">
    <source>
        <dbReference type="ARBA" id="ARBA00023277"/>
    </source>
</evidence>
<evidence type="ECO:0000256" key="2">
    <source>
        <dbReference type="ARBA" id="ARBA00022801"/>
    </source>
</evidence>
<dbReference type="InterPro" id="IPR006148">
    <property type="entry name" value="Glc/Gal-6P_isomerase"/>
</dbReference>
<dbReference type="InterPro" id="IPR037171">
    <property type="entry name" value="NagB/RpiA_transferase-like"/>
</dbReference>
<dbReference type="GO" id="GO:0006043">
    <property type="term" value="P:glucosamine catabolic process"/>
    <property type="evidence" value="ECO:0007669"/>
    <property type="project" value="TreeGrafter"/>
</dbReference>
<dbReference type="NCBIfam" id="TIGR00502">
    <property type="entry name" value="nagB"/>
    <property type="match status" value="1"/>
</dbReference>
<dbReference type="RefSeq" id="WP_109984955.1">
    <property type="nucleotide sequence ID" value="NZ_QGTD01000013.1"/>
</dbReference>